<protein>
    <submittedName>
        <fullName evidence="1">Alanine--tRNA ligase</fullName>
        <ecNumber evidence="1">6.1.1.7</ecNumber>
    </submittedName>
</protein>
<evidence type="ECO:0000313" key="2">
    <source>
        <dbReference type="Proteomes" id="UP001479436"/>
    </source>
</evidence>
<dbReference type="EMBL" id="JASJQH010007657">
    <property type="protein sequence ID" value="KAK9703213.1"/>
    <property type="molecule type" value="Genomic_DNA"/>
</dbReference>
<dbReference type="Proteomes" id="UP001479436">
    <property type="component" value="Unassembled WGS sequence"/>
</dbReference>
<comment type="caution">
    <text evidence="1">The sequence shown here is derived from an EMBL/GenBank/DDBJ whole genome shotgun (WGS) entry which is preliminary data.</text>
</comment>
<proteinExistence type="predicted"/>
<organism evidence="1 2">
    <name type="scientific">Basidiobolus ranarum</name>
    <dbReference type="NCBI Taxonomy" id="34480"/>
    <lineage>
        <taxon>Eukaryota</taxon>
        <taxon>Fungi</taxon>
        <taxon>Fungi incertae sedis</taxon>
        <taxon>Zoopagomycota</taxon>
        <taxon>Entomophthoromycotina</taxon>
        <taxon>Basidiobolomycetes</taxon>
        <taxon>Basidiobolales</taxon>
        <taxon>Basidiobolaceae</taxon>
        <taxon>Basidiobolus</taxon>
    </lineage>
</organism>
<gene>
    <name evidence="1" type="primary">ALA1_2</name>
    <name evidence="1" type="ORF">K7432_010847</name>
</gene>
<accession>A0ABR2VUZ4</accession>
<keyword evidence="1" id="KW-0436">Ligase</keyword>
<dbReference type="GO" id="GO:0004813">
    <property type="term" value="F:alanine-tRNA ligase activity"/>
    <property type="evidence" value="ECO:0007669"/>
    <property type="project" value="UniProtKB-EC"/>
</dbReference>
<evidence type="ECO:0000313" key="1">
    <source>
        <dbReference type="EMBL" id="KAK9703213.1"/>
    </source>
</evidence>
<keyword evidence="2" id="KW-1185">Reference proteome</keyword>
<reference evidence="1 2" key="1">
    <citation type="submission" date="2023-04" db="EMBL/GenBank/DDBJ databases">
        <title>Genome of Basidiobolus ranarum AG-B5.</title>
        <authorList>
            <person name="Stajich J.E."/>
            <person name="Carter-House D."/>
            <person name="Gryganskyi A."/>
        </authorList>
    </citation>
    <scope>NUCLEOTIDE SEQUENCE [LARGE SCALE GENOMIC DNA]</scope>
    <source>
        <strain evidence="1 2">AG-B5</strain>
    </source>
</reference>
<sequence>MVISEVGVASPETTKDVNYVKNIPNEKEELFSKTLALVERVVGLHGTFPVGLIRLVAKVNALEVDEKEFNRKKLLLNLLPRLIRVSLLLMRLLPVINEIDRSTDAYETADIYKYYCEAITTTVQVIYHNKVFASGIANTQQSYRYYSR</sequence>
<dbReference type="EC" id="6.1.1.7" evidence="1"/>
<name>A0ABR2VUZ4_9FUNG</name>